<evidence type="ECO:0000313" key="3">
    <source>
        <dbReference type="Proteomes" id="UP000572754"/>
    </source>
</evidence>
<comment type="caution">
    <text evidence="2">The sequence shown here is derived from an EMBL/GenBank/DDBJ whole genome shotgun (WGS) entry which is preliminary data.</text>
</comment>
<proteinExistence type="predicted"/>
<feature type="signal peptide" evidence="1">
    <location>
        <begin position="1"/>
        <end position="15"/>
    </location>
</feature>
<feature type="chain" id="PRO_5034739633" evidence="1">
    <location>
        <begin position="16"/>
        <end position="163"/>
    </location>
</feature>
<reference evidence="3" key="1">
    <citation type="journal article" date="2020" name="BMC Genomics">
        <title>Correction to: Identification and distribution of gene clusters required for synthesis of sphingolipid metabolism inhibitors in diverse species of the filamentous fungus Fusarium.</title>
        <authorList>
            <person name="Kim H.S."/>
            <person name="Lohmar J.M."/>
            <person name="Busman M."/>
            <person name="Brown D.W."/>
            <person name="Naumann T.A."/>
            <person name="Divon H.H."/>
            <person name="Lysoe E."/>
            <person name="Uhlig S."/>
            <person name="Proctor R.H."/>
        </authorList>
    </citation>
    <scope>NUCLEOTIDE SEQUENCE [LARGE SCALE GENOMIC DNA]</scope>
    <source>
        <strain evidence="3">NRRL 25331</strain>
    </source>
</reference>
<evidence type="ECO:0000313" key="2">
    <source>
        <dbReference type="EMBL" id="KAF5670946.1"/>
    </source>
</evidence>
<keyword evidence="3" id="KW-1185">Reference proteome</keyword>
<evidence type="ECO:0000256" key="1">
    <source>
        <dbReference type="SAM" id="SignalP"/>
    </source>
</evidence>
<reference evidence="2 3" key="2">
    <citation type="submission" date="2020-05" db="EMBL/GenBank/DDBJ databases">
        <title>Identification and distribution of gene clusters putatively required for synthesis of sphingolipid metabolism inhibitors in phylogenetically diverse species of the filamentous fungus Fusarium.</title>
        <authorList>
            <person name="Kim H.-S."/>
            <person name="Busman M."/>
            <person name="Brown D.W."/>
            <person name="Divon H."/>
            <person name="Uhlig S."/>
            <person name="Proctor R.H."/>
        </authorList>
    </citation>
    <scope>NUCLEOTIDE SEQUENCE [LARGE SCALE GENOMIC DNA]</scope>
    <source>
        <strain evidence="2 3">NRRL 25331</strain>
    </source>
</reference>
<dbReference type="EMBL" id="JAAQPE010000301">
    <property type="protein sequence ID" value="KAF5670946.1"/>
    <property type="molecule type" value="Genomic_DNA"/>
</dbReference>
<name>A0A8H5TGY8_FUSCI</name>
<organism evidence="2 3">
    <name type="scientific">Fusarium circinatum</name>
    <name type="common">Pitch canker fungus</name>
    <name type="synonym">Gibberella circinata</name>
    <dbReference type="NCBI Taxonomy" id="48490"/>
    <lineage>
        <taxon>Eukaryota</taxon>
        <taxon>Fungi</taxon>
        <taxon>Dikarya</taxon>
        <taxon>Ascomycota</taxon>
        <taxon>Pezizomycotina</taxon>
        <taxon>Sordariomycetes</taxon>
        <taxon>Hypocreomycetidae</taxon>
        <taxon>Hypocreales</taxon>
        <taxon>Nectriaceae</taxon>
        <taxon>Fusarium</taxon>
        <taxon>Fusarium fujikuroi species complex</taxon>
    </lineage>
</organism>
<dbReference type="Proteomes" id="UP000572754">
    <property type="component" value="Unassembled WGS sequence"/>
</dbReference>
<keyword evidence="1" id="KW-0732">Signal</keyword>
<protein>
    <submittedName>
        <fullName evidence="2">Uncharacterized protein</fullName>
    </submittedName>
</protein>
<gene>
    <name evidence="2" type="ORF">FCIRC_8834</name>
</gene>
<dbReference type="AlphaFoldDB" id="A0A8H5TGY8"/>
<sequence length="163" mass="17597">MRFLIVLAFVSTCLAVAIEPLSHGTDKGTDSLLEHIPRNSDHESVAVVRSGVQASDATLEKRLDDIQVPYNNPNPKNLIMAGVVVSFTMAGQWVKQGGSSVYRYVCKSIVFQNPTARHKVVTLIANGAALLENQPLSEHRVFGQGAPEGGFGETIEIVVGNRN</sequence>
<accession>A0A8H5TGY8</accession>